<sequence>MRDEILNNYFYQDGSLRDIYILQTHYTDWDFLMDYFKSNPDFEIFIFRDGEEVHDRLSIKEILNLKNDFSMSINIVYKGISISGYFYETDNIEFDISPREIVSLKEVDKVIEFMKEIAKFTNKEVILTPEMDMKEVYIRILSTGETIFL</sequence>
<dbReference type="EMBL" id="JAGKSP010000019">
    <property type="protein sequence ID" value="MBP3966541.1"/>
    <property type="molecule type" value="Genomic_DNA"/>
</dbReference>
<organism evidence="1 2">
    <name type="scientific">Paenibacillus lignilyticus</name>
    <dbReference type="NCBI Taxonomy" id="1172615"/>
    <lineage>
        <taxon>Bacteria</taxon>
        <taxon>Bacillati</taxon>
        <taxon>Bacillota</taxon>
        <taxon>Bacilli</taxon>
        <taxon>Bacillales</taxon>
        <taxon>Paenibacillaceae</taxon>
        <taxon>Paenibacillus</taxon>
    </lineage>
</organism>
<dbReference type="Proteomes" id="UP000673394">
    <property type="component" value="Unassembled WGS sequence"/>
</dbReference>
<comment type="caution">
    <text evidence="1">The sequence shown here is derived from an EMBL/GenBank/DDBJ whole genome shotgun (WGS) entry which is preliminary data.</text>
</comment>
<evidence type="ECO:0000313" key="1">
    <source>
        <dbReference type="EMBL" id="MBP3966541.1"/>
    </source>
</evidence>
<proteinExistence type="predicted"/>
<evidence type="ECO:0000313" key="2">
    <source>
        <dbReference type="Proteomes" id="UP000673394"/>
    </source>
</evidence>
<reference evidence="1 2" key="1">
    <citation type="submission" date="2021-04" db="EMBL/GenBank/DDBJ databases">
        <title>Paenibacillus sp. DLE-14 whole genome sequence.</title>
        <authorList>
            <person name="Ham Y.J."/>
        </authorList>
    </citation>
    <scope>NUCLEOTIDE SEQUENCE [LARGE SCALE GENOMIC DNA]</scope>
    <source>
        <strain evidence="1 2">DLE-14</strain>
    </source>
</reference>
<gene>
    <name evidence="1" type="ORF">I8J30_27985</name>
</gene>
<dbReference type="RefSeq" id="WP_210663801.1">
    <property type="nucleotide sequence ID" value="NZ_JAGKSP010000019.1"/>
</dbReference>
<name>A0ABS5CL10_9BACL</name>
<protein>
    <submittedName>
        <fullName evidence="1">Protein export chaperone secb</fullName>
    </submittedName>
</protein>
<keyword evidence="2" id="KW-1185">Reference proteome</keyword>
<accession>A0ABS5CL10</accession>